<protein>
    <submittedName>
        <fullName evidence="2">Uncharacterized protein</fullName>
    </submittedName>
</protein>
<keyword evidence="1" id="KW-0812">Transmembrane</keyword>
<dbReference type="Proteomes" id="UP000267128">
    <property type="component" value="Unassembled WGS sequence"/>
</dbReference>
<dbReference type="EMBL" id="RJSE01000002">
    <property type="protein sequence ID" value="RNL65726.1"/>
    <property type="molecule type" value="Genomic_DNA"/>
</dbReference>
<proteinExistence type="predicted"/>
<evidence type="ECO:0000313" key="3">
    <source>
        <dbReference type="Proteomes" id="UP000267128"/>
    </source>
</evidence>
<sequence>MDNNTGGGVVMLAVFTWFVIWLVTTLYNLVTTRRAAERRERDFAARPLLTPRAGASRDEVMVALETTLATYVEHAHVCRKLTTGALVEAHSRETARLAAHYQILRAQLLSMSAT</sequence>
<comment type="caution">
    <text evidence="2">The sequence shown here is derived from an EMBL/GenBank/DDBJ whole genome shotgun (WGS) entry which is preliminary data.</text>
</comment>
<gene>
    <name evidence="2" type="ORF">EFK50_01370</name>
</gene>
<evidence type="ECO:0000256" key="1">
    <source>
        <dbReference type="SAM" id="Phobius"/>
    </source>
</evidence>
<dbReference type="RefSeq" id="WP_123225765.1">
    <property type="nucleotide sequence ID" value="NZ_RJSE01000002.1"/>
</dbReference>
<dbReference type="AlphaFoldDB" id="A0A3N0CRU1"/>
<keyword evidence="3" id="KW-1185">Reference proteome</keyword>
<accession>A0A3N0CRU1</accession>
<name>A0A3N0CRU1_9ACTN</name>
<organism evidence="2 3">
    <name type="scientific">Nocardioides marmoriginsengisoli</name>
    <dbReference type="NCBI Taxonomy" id="661483"/>
    <lineage>
        <taxon>Bacteria</taxon>
        <taxon>Bacillati</taxon>
        <taxon>Actinomycetota</taxon>
        <taxon>Actinomycetes</taxon>
        <taxon>Propionibacteriales</taxon>
        <taxon>Nocardioidaceae</taxon>
        <taxon>Nocardioides</taxon>
    </lineage>
</organism>
<keyword evidence="1" id="KW-1133">Transmembrane helix</keyword>
<feature type="transmembrane region" description="Helical" evidence="1">
    <location>
        <begin position="6"/>
        <end position="30"/>
    </location>
</feature>
<keyword evidence="1" id="KW-0472">Membrane</keyword>
<evidence type="ECO:0000313" key="2">
    <source>
        <dbReference type="EMBL" id="RNL65726.1"/>
    </source>
</evidence>
<reference evidence="2 3" key="1">
    <citation type="submission" date="2018-11" db="EMBL/GenBank/DDBJ databases">
        <authorList>
            <person name="Li F."/>
        </authorList>
    </citation>
    <scope>NUCLEOTIDE SEQUENCE [LARGE SCALE GENOMIC DNA]</scope>
    <source>
        <strain evidence="2 3">Gsoil 097</strain>
    </source>
</reference>